<feature type="coiled-coil region" evidence="16">
    <location>
        <begin position="499"/>
        <end position="533"/>
    </location>
</feature>
<keyword evidence="18" id="KW-1185">Reference proteome</keyword>
<reference evidence="19" key="1">
    <citation type="submission" date="2025-08" db="UniProtKB">
        <authorList>
            <consortium name="RefSeq"/>
        </authorList>
    </citation>
    <scope>IDENTIFICATION</scope>
    <source>
        <strain evidence="19">Airmid</strain>
    </source>
</reference>
<evidence type="ECO:0000256" key="6">
    <source>
        <dbReference type="ARBA" id="ARBA00022617"/>
    </source>
</evidence>
<dbReference type="GO" id="GO:0020037">
    <property type="term" value="F:heme binding"/>
    <property type="evidence" value="ECO:0007669"/>
    <property type="project" value="InterPro"/>
</dbReference>
<keyword evidence="7 14" id="KW-0479">Metal-binding</keyword>
<evidence type="ECO:0000313" key="19">
    <source>
        <dbReference type="RefSeq" id="XP_027200137.1"/>
    </source>
</evidence>
<dbReference type="KEGG" id="dpte:113794232"/>
<keyword evidence="17" id="KW-1133">Transmembrane helix</keyword>
<dbReference type="InterPro" id="IPR017972">
    <property type="entry name" value="Cyt_P450_CS"/>
</dbReference>
<dbReference type="PROSITE" id="PS00086">
    <property type="entry name" value="CYTOCHROME_P450"/>
    <property type="match status" value="1"/>
</dbReference>
<dbReference type="InterPro" id="IPR001128">
    <property type="entry name" value="Cyt_P450"/>
</dbReference>
<dbReference type="InterPro" id="IPR036396">
    <property type="entry name" value="Cyt_P450_sf"/>
</dbReference>
<evidence type="ECO:0000256" key="13">
    <source>
        <dbReference type="ARBA" id="ARBA00023136"/>
    </source>
</evidence>
<dbReference type="GO" id="GO:0016712">
    <property type="term" value="F:oxidoreductase activity, acting on paired donors, with incorporation or reduction of molecular oxygen, reduced flavin or flavoprotein as one donor, and incorporation of one atom of oxygen"/>
    <property type="evidence" value="ECO:0007669"/>
    <property type="project" value="TreeGrafter"/>
</dbReference>
<keyword evidence="9" id="KW-0492">Microsome</keyword>
<keyword evidence="17" id="KW-0812">Transmembrane</keyword>
<dbReference type="Proteomes" id="UP000515146">
    <property type="component" value="Unplaced"/>
</dbReference>
<dbReference type="InterPro" id="IPR019309">
    <property type="entry name" value="WASHC3"/>
</dbReference>
<sequence>MLWSISTYISSNLSSIVLILLFLRYLVSLNKDKRLPKGPNGFPLLGYLPFLGSNPHYTLWKLGEQYGSIYTLPLGEQKIVILNDWDSVRNALRKDSFLGRPDVSLFSLVTGVKSLIDDDHYSWREDRKFFETLFRTCFDSSNIFKNLLNELKSLLIYLKRTNRQPIESRKNITKYVNNFFSQFIFGRHYISSKSLFDSALFLRISILSLYPSWISKTFYKLFVWFNHHHFTLFAKFFRNETKNHLKSIRTESTSIRDLIDYYILEIQNKKNNYSSTTMSIDKFRANCQVFLSFGCEAFISSFEWSLISIAYFNEYQQTMFKEIEKAIGLQRIPEFKDEIRMPFTMAFLNEVLRWKTVLPFNLTRRSTDDATILGHFIPKDTLVVANIWAVHHDQTIWEHPFRFNPYRFLTDDGRTLINDHEGFMPFSLGKRSCVAETFVKKWLFIYIVVILQNFSISSSSGEEAFDEVFNKVSPLDNGTLVTFINNYMYAMIGMFDEFVDHLETKLINLNHRIDNIQANLVILEMKLNSVNNNSTLLLSNDDSNTTLDDNQSNNNQVITAPEMLDKINVQQDDIKIESSTVSDNNQSVDDENLEIYKRMLRFGVNENAVRQKMLIDGVEPSLLNL</sequence>
<feature type="binding site" description="axial binding residue" evidence="14">
    <location>
        <position position="433"/>
    </location>
    <ligand>
        <name>heme</name>
        <dbReference type="ChEBI" id="CHEBI:30413"/>
    </ligand>
    <ligandPart>
        <name>Fe</name>
        <dbReference type="ChEBI" id="CHEBI:18248"/>
    </ligandPart>
</feature>
<evidence type="ECO:0000256" key="14">
    <source>
        <dbReference type="PIRSR" id="PIRSR602401-1"/>
    </source>
</evidence>
<protein>
    <submittedName>
        <fullName evidence="19">Cytochrome P450 1A1-like</fullName>
    </submittedName>
</protein>
<evidence type="ECO:0000256" key="5">
    <source>
        <dbReference type="ARBA" id="ARBA00010617"/>
    </source>
</evidence>
<evidence type="ECO:0000256" key="8">
    <source>
        <dbReference type="ARBA" id="ARBA00022824"/>
    </source>
</evidence>
<comment type="subcellular location">
    <subcellularLocation>
        <location evidence="4">Endoplasmic reticulum membrane</location>
        <topology evidence="4">Peripheral membrane protein</topology>
    </subcellularLocation>
    <subcellularLocation>
        <location evidence="3">Microsome membrane</location>
        <topology evidence="3">Peripheral membrane protein</topology>
    </subcellularLocation>
</comment>
<comment type="cofactor">
    <cofactor evidence="1 14">
        <name>heme</name>
        <dbReference type="ChEBI" id="CHEBI:30413"/>
    </cofactor>
</comment>
<dbReference type="PRINTS" id="PR00463">
    <property type="entry name" value="EP450I"/>
</dbReference>
<dbReference type="Pfam" id="PF10152">
    <property type="entry name" value="CCDC53"/>
    <property type="match status" value="1"/>
</dbReference>
<evidence type="ECO:0000256" key="11">
    <source>
        <dbReference type="ARBA" id="ARBA00023004"/>
    </source>
</evidence>
<dbReference type="InParanoid" id="A0A6P6Y3S4"/>
<evidence type="ECO:0000256" key="15">
    <source>
        <dbReference type="RuleBase" id="RU000461"/>
    </source>
</evidence>
<evidence type="ECO:0000256" key="10">
    <source>
        <dbReference type="ARBA" id="ARBA00023002"/>
    </source>
</evidence>
<dbReference type="AlphaFoldDB" id="A0A6P6Y3S4"/>
<dbReference type="OrthoDB" id="6507093at2759"/>
<dbReference type="SUPFAM" id="SSF48264">
    <property type="entry name" value="Cytochrome P450"/>
    <property type="match status" value="1"/>
</dbReference>
<accession>A0A6P6Y3S4</accession>
<comment type="function">
    <text evidence="2">May be involved in the metabolism of insect hormones and in the breakdown of synthetic insecticides.</text>
</comment>
<keyword evidence="8" id="KW-0256">Endoplasmic reticulum</keyword>
<keyword evidence="10 15" id="KW-0560">Oxidoreductase</keyword>
<keyword evidence="13 17" id="KW-0472">Membrane</keyword>
<dbReference type="GO" id="GO:0005789">
    <property type="term" value="C:endoplasmic reticulum membrane"/>
    <property type="evidence" value="ECO:0007669"/>
    <property type="project" value="UniProtKB-SubCell"/>
</dbReference>
<proteinExistence type="inferred from homology"/>
<dbReference type="FunFam" id="1.10.630.10:FF:000238">
    <property type="entry name" value="Cytochrome P450 2A6"/>
    <property type="match status" value="1"/>
</dbReference>
<dbReference type="PANTHER" id="PTHR24300:SF375">
    <property type="entry name" value="CYTOCHROME P450 FAMILY"/>
    <property type="match status" value="1"/>
</dbReference>
<dbReference type="GO" id="GO:0006082">
    <property type="term" value="P:organic acid metabolic process"/>
    <property type="evidence" value="ECO:0007669"/>
    <property type="project" value="TreeGrafter"/>
</dbReference>
<dbReference type="PANTHER" id="PTHR24300">
    <property type="entry name" value="CYTOCHROME P450 508A4-RELATED"/>
    <property type="match status" value="1"/>
</dbReference>
<name>A0A6P6Y3S4_DERPT</name>
<feature type="transmembrane region" description="Helical" evidence="17">
    <location>
        <begin position="6"/>
        <end position="27"/>
    </location>
</feature>
<evidence type="ECO:0000256" key="17">
    <source>
        <dbReference type="SAM" id="Phobius"/>
    </source>
</evidence>
<evidence type="ECO:0000256" key="3">
    <source>
        <dbReference type="ARBA" id="ARBA00004174"/>
    </source>
</evidence>
<dbReference type="GO" id="GO:0006805">
    <property type="term" value="P:xenobiotic metabolic process"/>
    <property type="evidence" value="ECO:0007669"/>
    <property type="project" value="TreeGrafter"/>
</dbReference>
<dbReference type="GO" id="GO:0005506">
    <property type="term" value="F:iron ion binding"/>
    <property type="evidence" value="ECO:0007669"/>
    <property type="project" value="InterPro"/>
</dbReference>
<gene>
    <name evidence="19" type="primary">LOC113794232</name>
</gene>
<organism evidence="18 19">
    <name type="scientific">Dermatophagoides pteronyssinus</name>
    <name type="common">European house dust mite</name>
    <dbReference type="NCBI Taxonomy" id="6956"/>
    <lineage>
        <taxon>Eukaryota</taxon>
        <taxon>Metazoa</taxon>
        <taxon>Ecdysozoa</taxon>
        <taxon>Arthropoda</taxon>
        <taxon>Chelicerata</taxon>
        <taxon>Arachnida</taxon>
        <taxon>Acari</taxon>
        <taxon>Acariformes</taxon>
        <taxon>Sarcoptiformes</taxon>
        <taxon>Astigmata</taxon>
        <taxon>Psoroptidia</taxon>
        <taxon>Analgoidea</taxon>
        <taxon>Pyroglyphidae</taxon>
        <taxon>Dermatophagoidinae</taxon>
        <taxon>Dermatophagoides</taxon>
    </lineage>
</organism>
<evidence type="ECO:0000256" key="2">
    <source>
        <dbReference type="ARBA" id="ARBA00003690"/>
    </source>
</evidence>
<evidence type="ECO:0000313" key="18">
    <source>
        <dbReference type="Proteomes" id="UP000515146"/>
    </source>
</evidence>
<dbReference type="GO" id="GO:0071203">
    <property type="term" value="C:WASH complex"/>
    <property type="evidence" value="ECO:0007669"/>
    <property type="project" value="InterPro"/>
</dbReference>
<keyword evidence="6 14" id="KW-0349">Heme</keyword>
<keyword evidence="12 15" id="KW-0503">Monooxygenase</keyword>
<dbReference type="RefSeq" id="XP_027200137.1">
    <property type="nucleotide sequence ID" value="XM_027344336.1"/>
</dbReference>
<dbReference type="InterPro" id="IPR050182">
    <property type="entry name" value="Cytochrome_P450_fam2"/>
</dbReference>
<evidence type="ECO:0000256" key="1">
    <source>
        <dbReference type="ARBA" id="ARBA00001971"/>
    </source>
</evidence>
<evidence type="ECO:0000256" key="7">
    <source>
        <dbReference type="ARBA" id="ARBA00022723"/>
    </source>
</evidence>
<dbReference type="Gene3D" id="1.10.630.10">
    <property type="entry name" value="Cytochrome P450"/>
    <property type="match status" value="1"/>
</dbReference>
<keyword evidence="11 14" id="KW-0408">Iron</keyword>
<keyword evidence="16" id="KW-0175">Coiled coil</keyword>
<evidence type="ECO:0000256" key="4">
    <source>
        <dbReference type="ARBA" id="ARBA00004406"/>
    </source>
</evidence>
<comment type="similarity">
    <text evidence="5 15">Belongs to the cytochrome P450 family.</text>
</comment>
<evidence type="ECO:0000256" key="9">
    <source>
        <dbReference type="ARBA" id="ARBA00022848"/>
    </source>
</evidence>
<evidence type="ECO:0000256" key="16">
    <source>
        <dbReference type="SAM" id="Coils"/>
    </source>
</evidence>
<evidence type="ECO:0000256" key="12">
    <source>
        <dbReference type="ARBA" id="ARBA00023033"/>
    </source>
</evidence>
<dbReference type="Pfam" id="PF00067">
    <property type="entry name" value="p450"/>
    <property type="match status" value="1"/>
</dbReference>
<dbReference type="InterPro" id="IPR002401">
    <property type="entry name" value="Cyt_P450_E_grp-I"/>
</dbReference>